<dbReference type="InterPro" id="IPR013022">
    <property type="entry name" value="Xyl_isomerase-like_TIM-brl"/>
</dbReference>
<name>A0A940PTE4_9MICO</name>
<reference evidence="3" key="1">
    <citation type="submission" date="2021-02" db="EMBL/GenBank/DDBJ databases">
        <title>Sequencing the genomes of 1000 actinobacteria strains.</title>
        <authorList>
            <person name="Klenk H.-P."/>
        </authorList>
    </citation>
    <scope>NUCLEOTIDE SEQUENCE</scope>
    <source>
        <strain evidence="3">DSM 22850</strain>
    </source>
</reference>
<comment type="caution">
    <text evidence="3">The sequence shown here is derived from an EMBL/GenBank/DDBJ whole genome shotgun (WGS) entry which is preliminary data.</text>
</comment>
<evidence type="ECO:0000256" key="1">
    <source>
        <dbReference type="ARBA" id="ARBA00023277"/>
    </source>
</evidence>
<dbReference type="EMBL" id="JAFIDA010000001">
    <property type="protein sequence ID" value="MBP1326473.1"/>
    <property type="molecule type" value="Genomic_DNA"/>
</dbReference>
<sequence>MTTAPSLLATCWTTAGTALPLAGQSLSPIPVAERIAATAAGGWQGFGLVHADLEAFLIDHTLADLRLMLADNGITHVEVELIEHWWASDERRPKSDRVRRELLEAAEVLGAQTIKVGPETGGHPVDPTTFAEAFDALATEAAAHGTRIAYEFLPFATHGPSLEAGIELVTQVANPTGGLCIDIWHVARPGTDYAVIAESLPGEYVFSVELNDAAPETIGTLFEDTIHRRLLPGDGSFDVPAFINAVRATGFDGPWGVEILSDHHRTLPLAEGLAAAREATLACFAEADRRLVA</sequence>
<feature type="domain" description="Xylose isomerase-like TIM barrel" evidence="2">
    <location>
        <begin position="36"/>
        <end position="277"/>
    </location>
</feature>
<evidence type="ECO:0000313" key="4">
    <source>
        <dbReference type="Proteomes" id="UP000675163"/>
    </source>
</evidence>
<accession>A0A940PTE4</accession>
<proteinExistence type="predicted"/>
<dbReference type="SUPFAM" id="SSF51658">
    <property type="entry name" value="Xylose isomerase-like"/>
    <property type="match status" value="1"/>
</dbReference>
<dbReference type="GO" id="GO:0016853">
    <property type="term" value="F:isomerase activity"/>
    <property type="evidence" value="ECO:0007669"/>
    <property type="project" value="UniProtKB-KW"/>
</dbReference>
<evidence type="ECO:0000259" key="2">
    <source>
        <dbReference type="Pfam" id="PF01261"/>
    </source>
</evidence>
<gene>
    <name evidence="3" type="ORF">JOF28_001705</name>
</gene>
<dbReference type="PANTHER" id="PTHR12110">
    <property type="entry name" value="HYDROXYPYRUVATE ISOMERASE"/>
    <property type="match status" value="1"/>
</dbReference>
<dbReference type="Proteomes" id="UP000675163">
    <property type="component" value="Unassembled WGS sequence"/>
</dbReference>
<evidence type="ECO:0000313" key="3">
    <source>
        <dbReference type="EMBL" id="MBP1326473.1"/>
    </source>
</evidence>
<protein>
    <submittedName>
        <fullName evidence="3">Sugar phosphate isomerase/epimerase</fullName>
    </submittedName>
</protein>
<keyword evidence="3" id="KW-0413">Isomerase</keyword>
<dbReference type="AlphaFoldDB" id="A0A940PTE4"/>
<dbReference type="RefSeq" id="WP_209705364.1">
    <property type="nucleotide sequence ID" value="NZ_JAFIDA010000001.1"/>
</dbReference>
<dbReference type="InterPro" id="IPR036237">
    <property type="entry name" value="Xyl_isomerase-like_sf"/>
</dbReference>
<keyword evidence="4" id="KW-1185">Reference proteome</keyword>
<dbReference type="PANTHER" id="PTHR12110:SF48">
    <property type="entry name" value="BLL3656 PROTEIN"/>
    <property type="match status" value="1"/>
</dbReference>
<dbReference type="InterPro" id="IPR050312">
    <property type="entry name" value="IolE/XylAMocC-like"/>
</dbReference>
<organism evidence="3 4">
    <name type="scientific">Leucobacter exalbidus</name>
    <dbReference type="NCBI Taxonomy" id="662960"/>
    <lineage>
        <taxon>Bacteria</taxon>
        <taxon>Bacillati</taxon>
        <taxon>Actinomycetota</taxon>
        <taxon>Actinomycetes</taxon>
        <taxon>Micrococcales</taxon>
        <taxon>Microbacteriaceae</taxon>
        <taxon>Leucobacter</taxon>
    </lineage>
</organism>
<dbReference type="Gene3D" id="3.20.20.150">
    <property type="entry name" value="Divalent-metal-dependent TIM barrel enzymes"/>
    <property type="match status" value="1"/>
</dbReference>
<dbReference type="Pfam" id="PF01261">
    <property type="entry name" value="AP_endonuc_2"/>
    <property type="match status" value="1"/>
</dbReference>
<keyword evidence="1" id="KW-0119">Carbohydrate metabolism</keyword>